<accession>A0AAV5RF84</accession>
<dbReference type="GO" id="GO:0005771">
    <property type="term" value="C:multivesicular body"/>
    <property type="evidence" value="ECO:0007669"/>
    <property type="project" value="TreeGrafter"/>
</dbReference>
<dbReference type="Gene3D" id="6.10.140.1230">
    <property type="match status" value="1"/>
</dbReference>
<dbReference type="GO" id="GO:0000815">
    <property type="term" value="C:ESCRT III complex"/>
    <property type="evidence" value="ECO:0007669"/>
    <property type="project" value="TreeGrafter"/>
</dbReference>
<feature type="compositionally biased region" description="Acidic residues" evidence="7">
    <location>
        <begin position="208"/>
        <end position="222"/>
    </location>
</feature>
<gene>
    <name evidence="8" type="ORF">DASB73_011170</name>
</gene>
<keyword evidence="3" id="KW-0813">Transport</keyword>
<dbReference type="PANTHER" id="PTHR22761">
    <property type="entry name" value="CHARGED MULTIVESICULAR BODY PROTEIN"/>
    <property type="match status" value="1"/>
</dbReference>
<reference evidence="8 9" key="1">
    <citation type="journal article" date="2023" name="Elife">
        <title>Identification of key yeast species and microbe-microbe interactions impacting larval growth of Drosophila in the wild.</title>
        <authorList>
            <person name="Mure A."/>
            <person name="Sugiura Y."/>
            <person name="Maeda R."/>
            <person name="Honda K."/>
            <person name="Sakurai N."/>
            <person name="Takahashi Y."/>
            <person name="Watada M."/>
            <person name="Katoh T."/>
            <person name="Gotoh A."/>
            <person name="Gotoh Y."/>
            <person name="Taniguchi I."/>
            <person name="Nakamura K."/>
            <person name="Hayashi T."/>
            <person name="Katayama T."/>
            <person name="Uemura T."/>
            <person name="Hattori Y."/>
        </authorList>
    </citation>
    <scope>NUCLEOTIDE SEQUENCE [LARGE SCALE GENOMIC DNA]</scope>
    <source>
        <strain evidence="8 9">SB-73</strain>
    </source>
</reference>
<dbReference type="Proteomes" id="UP001362899">
    <property type="component" value="Unassembled WGS sequence"/>
</dbReference>
<evidence type="ECO:0000256" key="3">
    <source>
        <dbReference type="ARBA" id="ARBA00022448"/>
    </source>
</evidence>
<evidence type="ECO:0000313" key="8">
    <source>
        <dbReference type="EMBL" id="GMM50159.1"/>
    </source>
</evidence>
<dbReference type="InterPro" id="IPR005024">
    <property type="entry name" value="Snf7_fam"/>
</dbReference>
<evidence type="ECO:0000256" key="6">
    <source>
        <dbReference type="ARBA" id="ARBA00023136"/>
    </source>
</evidence>
<sequence>MGWLSWLQSSKVNKVSSKDKAVLDLKLQRDKVKQYQKRLSLIGDRERELAKQSLAKGNKQRALLFLRKQKFQNQLLEKSFSQLSNLEELIESIEFAQVQQEVVKGLEQGAQTLKAINAEMSLDKIDKIMDDTAEGIAYQREIEQTLSSAISDEDELAIERDLERMEKEMMPETAASKDALKEQQSADIVNELPEVPKTVPQPAAEPVEPVEENAEEQEPVLA</sequence>
<keyword evidence="6" id="KW-0472">Membrane</keyword>
<comment type="caution">
    <text evidence="8">The sequence shown here is derived from an EMBL/GenBank/DDBJ whole genome shotgun (WGS) entry which is preliminary data.</text>
</comment>
<comment type="subcellular location">
    <subcellularLocation>
        <location evidence="1">Endosome membrane</location>
    </subcellularLocation>
</comment>
<dbReference type="Pfam" id="PF03357">
    <property type="entry name" value="Snf7"/>
    <property type="match status" value="1"/>
</dbReference>
<evidence type="ECO:0000256" key="1">
    <source>
        <dbReference type="ARBA" id="ARBA00004608"/>
    </source>
</evidence>
<dbReference type="PANTHER" id="PTHR22761:SF5">
    <property type="entry name" value="CHARGED MULTIVESICULAR BODY PROTEIN 6"/>
    <property type="match status" value="1"/>
</dbReference>
<dbReference type="AlphaFoldDB" id="A0AAV5RF84"/>
<feature type="region of interest" description="Disordered" evidence="7">
    <location>
        <begin position="191"/>
        <end position="222"/>
    </location>
</feature>
<comment type="similarity">
    <text evidence="2">Belongs to the SNF7 family.</text>
</comment>
<keyword evidence="9" id="KW-1185">Reference proteome</keyword>
<keyword evidence="5" id="KW-0653">Protein transport</keyword>
<name>A0AAV5RF84_STABA</name>
<evidence type="ECO:0000256" key="5">
    <source>
        <dbReference type="ARBA" id="ARBA00022927"/>
    </source>
</evidence>
<protein>
    <submittedName>
        <fullName evidence="8">ESCRT-III subunit protein</fullName>
    </submittedName>
</protein>
<evidence type="ECO:0000313" key="9">
    <source>
        <dbReference type="Proteomes" id="UP001362899"/>
    </source>
</evidence>
<keyword evidence="4" id="KW-0967">Endosome</keyword>
<dbReference type="GO" id="GO:0015031">
    <property type="term" value="P:protein transport"/>
    <property type="evidence" value="ECO:0007669"/>
    <property type="project" value="UniProtKB-KW"/>
</dbReference>
<proteinExistence type="inferred from homology"/>
<evidence type="ECO:0000256" key="4">
    <source>
        <dbReference type="ARBA" id="ARBA00022753"/>
    </source>
</evidence>
<dbReference type="EMBL" id="BTGC01000003">
    <property type="protein sequence ID" value="GMM50159.1"/>
    <property type="molecule type" value="Genomic_DNA"/>
</dbReference>
<organism evidence="8 9">
    <name type="scientific">Starmerella bacillaris</name>
    <name type="common">Yeast</name>
    <name type="synonym">Candida zemplinina</name>
    <dbReference type="NCBI Taxonomy" id="1247836"/>
    <lineage>
        <taxon>Eukaryota</taxon>
        <taxon>Fungi</taxon>
        <taxon>Dikarya</taxon>
        <taxon>Ascomycota</taxon>
        <taxon>Saccharomycotina</taxon>
        <taxon>Dipodascomycetes</taxon>
        <taxon>Dipodascales</taxon>
        <taxon>Trichomonascaceae</taxon>
        <taxon>Starmerella</taxon>
    </lineage>
</organism>
<evidence type="ECO:0000256" key="2">
    <source>
        <dbReference type="ARBA" id="ARBA00006190"/>
    </source>
</evidence>
<dbReference type="GO" id="GO:0006900">
    <property type="term" value="P:vesicle budding from membrane"/>
    <property type="evidence" value="ECO:0007669"/>
    <property type="project" value="TreeGrafter"/>
</dbReference>
<evidence type="ECO:0000256" key="7">
    <source>
        <dbReference type="SAM" id="MobiDB-lite"/>
    </source>
</evidence>
<dbReference type="GO" id="GO:0032511">
    <property type="term" value="P:late endosome to vacuole transport via multivesicular body sorting pathway"/>
    <property type="evidence" value="ECO:0007669"/>
    <property type="project" value="TreeGrafter"/>
</dbReference>